<dbReference type="EMBL" id="FRXO01000017">
    <property type="protein sequence ID" value="SHO67687.1"/>
    <property type="molecule type" value="Genomic_DNA"/>
</dbReference>
<reference evidence="1 2" key="1">
    <citation type="submission" date="2016-12" db="EMBL/GenBank/DDBJ databases">
        <authorList>
            <person name="Song W.-J."/>
            <person name="Kurnit D.M."/>
        </authorList>
    </citation>
    <scope>NUCLEOTIDE SEQUENCE [LARGE SCALE GENOMIC DNA]</scope>
    <source>
        <strain evidence="1 2">DSM 19599</strain>
    </source>
</reference>
<dbReference type="RefSeq" id="WP_073632756.1">
    <property type="nucleotide sequence ID" value="NZ_FRXO01000017.1"/>
</dbReference>
<dbReference type="InterPro" id="IPR009645">
    <property type="entry name" value="GguC"/>
</dbReference>
<dbReference type="Proteomes" id="UP000186406">
    <property type="component" value="Unassembled WGS sequence"/>
</dbReference>
<dbReference type="AlphaFoldDB" id="A0A1M7ZS45"/>
<dbReference type="OrthoDB" id="108649at2"/>
<dbReference type="InterPro" id="IPR036663">
    <property type="entry name" value="Fumarylacetoacetase_C_sf"/>
</dbReference>
<evidence type="ECO:0000313" key="1">
    <source>
        <dbReference type="EMBL" id="SHO67687.1"/>
    </source>
</evidence>
<dbReference type="Gene3D" id="3.90.850.10">
    <property type="entry name" value="Fumarylacetoacetase-like, C-terminal domain"/>
    <property type="match status" value="1"/>
</dbReference>
<gene>
    <name evidence="1" type="ORF">SAMN02745172_04368</name>
</gene>
<evidence type="ECO:0000313" key="2">
    <source>
        <dbReference type="Proteomes" id="UP000186406"/>
    </source>
</evidence>
<dbReference type="GO" id="GO:0003824">
    <property type="term" value="F:catalytic activity"/>
    <property type="evidence" value="ECO:0007669"/>
    <property type="project" value="InterPro"/>
</dbReference>
<organism evidence="1 2">
    <name type="scientific">Pseudoxanthobacter soli DSM 19599</name>
    <dbReference type="NCBI Taxonomy" id="1123029"/>
    <lineage>
        <taxon>Bacteria</taxon>
        <taxon>Pseudomonadati</taxon>
        <taxon>Pseudomonadota</taxon>
        <taxon>Alphaproteobacteria</taxon>
        <taxon>Hyphomicrobiales</taxon>
        <taxon>Segnochrobactraceae</taxon>
        <taxon>Pseudoxanthobacter</taxon>
    </lineage>
</organism>
<evidence type="ECO:0008006" key="3">
    <source>
        <dbReference type="Google" id="ProtNLM"/>
    </source>
</evidence>
<dbReference type="PIRSF" id="PIRSF033905">
    <property type="entry name" value="UCP033905"/>
    <property type="match status" value="1"/>
</dbReference>
<dbReference type="STRING" id="1123029.SAMN02745172_04368"/>
<dbReference type="SUPFAM" id="SSF56529">
    <property type="entry name" value="FAH"/>
    <property type="match status" value="1"/>
</dbReference>
<dbReference type="NCBIfam" id="NF040903">
    <property type="entry name" value="GguC"/>
    <property type="match status" value="1"/>
</dbReference>
<accession>A0A1M7ZS45</accession>
<keyword evidence="2" id="KW-1185">Reference proteome</keyword>
<name>A0A1M7ZS45_9HYPH</name>
<sequence>MRLVQFKSRSGERKVGFPDESGGFIVPLAGPNTVYDLASSAIERGVGLADAVASAAHDAPVSYDEIIAEGRLLAPLDHPEPARFWITGTGLTHIGSADARDKMHEIAHGADADMTDSMKIFRMGLEGGKPREGEIGVQPEWFFKGLGTCVVPPESDIPMPAFALAGGEEAEIVGLYLIGPDGNPWRLGFALGNEFSDQVTEALNYLYLAHSKLRDCSIGPELLVGDLPDDTRGKIRVLRDGRTLWEGEFLSGESNMSHSVRNLEHYHFRYDMFRRPGDLHAYFFGAPLLSCANGVETQSGDCFEIDVPDFGRPLRNRMVARPAPSFVVRSL</sequence>
<proteinExistence type="predicted"/>
<protein>
    <recommendedName>
        <fullName evidence="3">FAH family protein</fullName>
    </recommendedName>
</protein>